<feature type="transmembrane region" description="Helical" evidence="1">
    <location>
        <begin position="96"/>
        <end position="112"/>
    </location>
</feature>
<dbReference type="OrthoDB" id="6396106at2"/>
<name>A0A8H2JRD9_9GAMM</name>
<dbReference type="Proteomes" id="UP000307702">
    <property type="component" value="Unassembled WGS sequence"/>
</dbReference>
<comment type="caution">
    <text evidence="2">The sequence shown here is derived from an EMBL/GenBank/DDBJ whole genome shotgun (WGS) entry which is preliminary data.</text>
</comment>
<organism evidence="2 3">
    <name type="scientific">Colwellia ponticola</name>
    <dbReference type="NCBI Taxonomy" id="2304625"/>
    <lineage>
        <taxon>Bacteria</taxon>
        <taxon>Pseudomonadati</taxon>
        <taxon>Pseudomonadota</taxon>
        <taxon>Gammaproteobacteria</taxon>
        <taxon>Alteromonadales</taxon>
        <taxon>Colwelliaceae</taxon>
        <taxon>Colwellia</taxon>
    </lineage>
</organism>
<reference evidence="2 3" key="1">
    <citation type="submission" date="2019-05" db="EMBL/GenBank/DDBJ databases">
        <title>Colwellia ponticola sp. nov., isolated from seawater.</title>
        <authorList>
            <person name="Yoon J.-H."/>
        </authorList>
    </citation>
    <scope>NUCLEOTIDE SEQUENCE [LARGE SCALE GENOMIC DNA]</scope>
    <source>
        <strain evidence="2 3">OISW-25</strain>
    </source>
</reference>
<evidence type="ECO:0000256" key="1">
    <source>
        <dbReference type="SAM" id="Phobius"/>
    </source>
</evidence>
<accession>A0A8H2JRD9</accession>
<feature type="transmembrane region" description="Helical" evidence="1">
    <location>
        <begin position="19"/>
        <end position="37"/>
    </location>
</feature>
<proteinExistence type="predicted"/>
<keyword evidence="1" id="KW-0812">Transmembrane</keyword>
<feature type="transmembrane region" description="Helical" evidence="1">
    <location>
        <begin position="72"/>
        <end position="90"/>
    </location>
</feature>
<feature type="transmembrane region" description="Helical" evidence="1">
    <location>
        <begin position="225"/>
        <end position="246"/>
    </location>
</feature>
<keyword evidence="1" id="KW-1133">Transmembrane helix</keyword>
<dbReference type="EMBL" id="SZVP01000002">
    <property type="protein sequence ID" value="TMM46855.1"/>
    <property type="molecule type" value="Genomic_DNA"/>
</dbReference>
<evidence type="ECO:0000313" key="3">
    <source>
        <dbReference type="Proteomes" id="UP000307702"/>
    </source>
</evidence>
<feature type="transmembrane region" description="Helical" evidence="1">
    <location>
        <begin position="43"/>
        <end position="60"/>
    </location>
</feature>
<keyword evidence="1" id="KW-0472">Membrane</keyword>
<protein>
    <submittedName>
        <fullName evidence="2">Uncharacterized protein</fullName>
    </submittedName>
</protein>
<dbReference type="RefSeq" id="WP_138620616.1">
    <property type="nucleotide sequence ID" value="NZ_SZVP01000002.1"/>
</dbReference>
<gene>
    <name evidence="2" type="ORF">FCS21_03495</name>
</gene>
<evidence type="ECO:0000313" key="2">
    <source>
        <dbReference type="EMBL" id="TMM46855.1"/>
    </source>
</evidence>
<dbReference type="AlphaFoldDB" id="A0A8H2JRD9"/>
<keyword evidence="3" id="KW-1185">Reference proteome</keyword>
<sequence>MPFLYAIFCLKGFDNRHRFFVTSLVAFISFIVTSTLLFSDFTLNFIVLLLLTIVIFFSTTRRLRDADITKKWQLVLAGLFLLTGLLTLLIENNSSYYLLILPALICALLLTYPSNSKVADKHYILGYYGPVNLSDHIKKSDTVQSHKVRIEPTLMTQSTGEQCYSEDFSTGQRSVTTEQNVVNTEQVSDNLSDGSLNSNSHNNWHNKKTDIGELIRLKLLGNRNFQLSAIAGVTLIALTIIVMSAFNAISPSDSSHEKLTSAQNSSGAESDITNNFSNSISANAAGENAIKNIVSNKKHLLMMPDNFNLYLSVYQGIIIHWKADQAANGQLWSLLSGSGDKSCQTISFNKGEAIRPIGVLVDNGSDYFASFSPLDSKELIQALAFRGNFSLCGYNFSLKGSQAVLGKNSQYAPFLEKDA</sequence>